<dbReference type="AlphaFoldDB" id="A0A197JW06"/>
<dbReference type="EMBL" id="KV442041">
    <property type="protein sequence ID" value="OAQ29400.1"/>
    <property type="molecule type" value="Genomic_DNA"/>
</dbReference>
<evidence type="ECO:0000313" key="1">
    <source>
        <dbReference type="EMBL" id="OAQ29400.1"/>
    </source>
</evidence>
<proteinExistence type="predicted"/>
<name>A0A197JW06_9FUNG</name>
<reference evidence="1 2" key="1">
    <citation type="submission" date="2016-05" db="EMBL/GenBank/DDBJ databases">
        <title>Genome sequencing reveals origins of a unique bacterial endosymbiosis in the earliest lineages of terrestrial Fungi.</title>
        <authorList>
            <consortium name="DOE Joint Genome Institute"/>
            <person name="Uehling J."/>
            <person name="Gryganskyi A."/>
            <person name="Hameed K."/>
            <person name="Tschaplinski T."/>
            <person name="Misztal P."/>
            <person name="Wu S."/>
            <person name="Desiro A."/>
            <person name="Vande Pol N."/>
            <person name="Du Z.-Y."/>
            <person name="Zienkiewicz A."/>
            <person name="Zienkiewicz K."/>
            <person name="Morin E."/>
            <person name="Tisserant E."/>
            <person name="Splivallo R."/>
            <person name="Hainaut M."/>
            <person name="Henrissat B."/>
            <person name="Ohm R."/>
            <person name="Kuo A."/>
            <person name="Yan J."/>
            <person name="Lipzen A."/>
            <person name="Nolan M."/>
            <person name="Labutti K."/>
            <person name="Barry K."/>
            <person name="Goldstein A."/>
            <person name="Labbe J."/>
            <person name="Schadt C."/>
            <person name="Tuskan G."/>
            <person name="Grigoriev I."/>
            <person name="Martin F."/>
            <person name="Vilgalys R."/>
            <person name="Bonito G."/>
        </authorList>
    </citation>
    <scope>NUCLEOTIDE SEQUENCE [LARGE SCALE GENOMIC DNA]</scope>
    <source>
        <strain evidence="1 2">AG-77</strain>
    </source>
</reference>
<protein>
    <submittedName>
        <fullName evidence="1">Uncharacterized protein</fullName>
    </submittedName>
</protein>
<evidence type="ECO:0000313" key="2">
    <source>
        <dbReference type="Proteomes" id="UP000078512"/>
    </source>
</evidence>
<sequence length="98" mass="11112">MEKTRKLLKEVLGVDELTDAVGYNDGERGAGTRYYIPSDTPEALTFRKLLTAHEQEAFAKENYSYALTYDIDKNLTSVQKGPMWDKNQHAKPNKTATN</sequence>
<dbReference type="OrthoDB" id="2333741at2759"/>
<accession>A0A197JW06</accession>
<gene>
    <name evidence="1" type="ORF">K457DRAFT_137889</name>
</gene>
<keyword evidence="2" id="KW-1185">Reference proteome</keyword>
<dbReference type="Proteomes" id="UP000078512">
    <property type="component" value="Unassembled WGS sequence"/>
</dbReference>
<organism evidence="1 2">
    <name type="scientific">Linnemannia elongata AG-77</name>
    <dbReference type="NCBI Taxonomy" id="1314771"/>
    <lineage>
        <taxon>Eukaryota</taxon>
        <taxon>Fungi</taxon>
        <taxon>Fungi incertae sedis</taxon>
        <taxon>Mucoromycota</taxon>
        <taxon>Mortierellomycotina</taxon>
        <taxon>Mortierellomycetes</taxon>
        <taxon>Mortierellales</taxon>
        <taxon>Mortierellaceae</taxon>
        <taxon>Linnemannia</taxon>
    </lineage>
</organism>